<evidence type="ECO:0000313" key="4">
    <source>
        <dbReference type="EMBL" id="HGI87784.1"/>
    </source>
</evidence>
<proteinExistence type="inferred from homology"/>
<sequence>MLRKAIFPLGGLGTRLYPLTVETSKAVIRFLNRPLIEFSIIKLARQGITEFYMGVSGYFNYKEVYDYFGEGLKIRMKYGLPDVRIRYQPNEDSVGNADSVRIIMCYYDIREEVLVAQADLLFDINLSDFHEYHLKKGAFMTMAVKLLDREEDIRHFGVADLDNNWRIKRFVEKPRHVSEAPSKYVNTGIYMLSKGFRDFIESPKVLEYRERGMMDFGQHIIPLAIELNKGVYAYELKGYWFDVGTPERYLEAVFYLLKNLSPEDLEAKPLTKSVKVQGKSRESMELHKHILAQISSEEIKADGENLIGRHVKIGKNVMLSNAVIDNYTVIDSNTTIYYSVVMDRCKIGMNTVIRNSIVGRHTRIGKGAIIENSVIGDNVIVSDGAKLVNVKVWPHREVPADSHIENMVLR</sequence>
<dbReference type="InterPro" id="IPR005835">
    <property type="entry name" value="NTP_transferase_dom"/>
</dbReference>
<protein>
    <submittedName>
        <fullName evidence="4">NDP-sugar synthase</fullName>
    </submittedName>
</protein>
<comment type="similarity">
    <text evidence="1">Belongs to the transferase hexapeptide repeat family.</text>
</comment>
<accession>A0A7C4FE37</accession>
<dbReference type="EMBL" id="DTFF01000044">
    <property type="protein sequence ID" value="HGI87784.1"/>
    <property type="molecule type" value="Genomic_DNA"/>
</dbReference>
<comment type="caution">
    <text evidence="4">The sequence shown here is derived from an EMBL/GenBank/DDBJ whole genome shotgun (WGS) entry which is preliminary data.</text>
</comment>
<name>A0A7C4FE37_9CREN</name>
<dbReference type="SUPFAM" id="SSF53448">
    <property type="entry name" value="Nucleotide-diphospho-sugar transferases"/>
    <property type="match status" value="1"/>
</dbReference>
<dbReference type="InterPro" id="IPR050486">
    <property type="entry name" value="Mannose-1P_guanyltransferase"/>
</dbReference>
<feature type="domain" description="Mannose-1-phosphate guanyltransferase C-terminal" evidence="3">
    <location>
        <begin position="303"/>
        <end position="401"/>
    </location>
</feature>
<reference evidence="4" key="1">
    <citation type="journal article" date="2020" name="mSystems">
        <title>Genome- and Community-Level Interaction Insights into Carbon Utilization and Element Cycling Functions of Hydrothermarchaeota in Hydrothermal Sediment.</title>
        <authorList>
            <person name="Zhou Z."/>
            <person name="Liu Y."/>
            <person name="Xu W."/>
            <person name="Pan J."/>
            <person name="Luo Z.H."/>
            <person name="Li M."/>
        </authorList>
    </citation>
    <scope>NUCLEOTIDE SEQUENCE [LARGE SCALE GENOMIC DNA]</scope>
    <source>
        <strain evidence="4">SpSt-732</strain>
    </source>
</reference>
<dbReference type="Pfam" id="PF25087">
    <property type="entry name" value="GMPPB_C"/>
    <property type="match status" value="1"/>
</dbReference>
<feature type="domain" description="Nucleotidyl transferase" evidence="2">
    <location>
        <begin position="9"/>
        <end position="253"/>
    </location>
</feature>
<organism evidence="4">
    <name type="scientific">Ignisphaera aggregans</name>
    <dbReference type="NCBI Taxonomy" id="334771"/>
    <lineage>
        <taxon>Archaea</taxon>
        <taxon>Thermoproteota</taxon>
        <taxon>Thermoprotei</taxon>
        <taxon>Desulfurococcales</taxon>
        <taxon>Desulfurococcaceae</taxon>
        <taxon>Ignisphaera</taxon>
    </lineage>
</organism>
<dbReference type="AlphaFoldDB" id="A0A7C4FE37"/>
<evidence type="ECO:0000259" key="3">
    <source>
        <dbReference type="Pfam" id="PF25087"/>
    </source>
</evidence>
<dbReference type="Pfam" id="PF00483">
    <property type="entry name" value="NTP_transferase"/>
    <property type="match status" value="1"/>
</dbReference>
<dbReference type="InterPro" id="IPR029044">
    <property type="entry name" value="Nucleotide-diphossugar_trans"/>
</dbReference>
<dbReference type="InterPro" id="IPR056729">
    <property type="entry name" value="GMPPB_C"/>
</dbReference>
<evidence type="ECO:0000256" key="1">
    <source>
        <dbReference type="ARBA" id="ARBA00007274"/>
    </source>
</evidence>
<dbReference type="PANTHER" id="PTHR22572">
    <property type="entry name" value="SUGAR-1-PHOSPHATE GUANYL TRANSFERASE"/>
    <property type="match status" value="1"/>
</dbReference>
<dbReference type="CDD" id="cd04181">
    <property type="entry name" value="NTP_transferase"/>
    <property type="match status" value="1"/>
</dbReference>
<dbReference type="Gene3D" id="2.160.10.10">
    <property type="entry name" value="Hexapeptide repeat proteins"/>
    <property type="match status" value="1"/>
</dbReference>
<evidence type="ECO:0000259" key="2">
    <source>
        <dbReference type="Pfam" id="PF00483"/>
    </source>
</evidence>
<gene>
    <name evidence="4" type="ORF">ENV14_05275</name>
</gene>
<dbReference type="Gene3D" id="3.90.550.10">
    <property type="entry name" value="Spore Coat Polysaccharide Biosynthesis Protein SpsA, Chain A"/>
    <property type="match status" value="1"/>
</dbReference>